<gene>
    <name evidence="4" type="ORF">SAMN05443377_11051</name>
</gene>
<name>A0A1H9RYT8_9ACTN</name>
<dbReference type="OrthoDB" id="9814902at2"/>
<dbReference type="SUPFAM" id="SSF53850">
    <property type="entry name" value="Periplasmic binding protein-like II"/>
    <property type="match status" value="1"/>
</dbReference>
<evidence type="ECO:0000256" key="2">
    <source>
        <dbReference type="SAM" id="Phobius"/>
    </source>
</evidence>
<keyword evidence="2" id="KW-1133">Transmembrane helix</keyword>
<proteinExistence type="predicted"/>
<reference evidence="4 5" key="1">
    <citation type="submission" date="2016-10" db="EMBL/GenBank/DDBJ databases">
        <authorList>
            <person name="de Groot N.N."/>
        </authorList>
    </citation>
    <scope>NUCLEOTIDE SEQUENCE [LARGE SCALE GENOMIC DNA]</scope>
    <source>
        <strain evidence="4 5">DSM 16859</strain>
    </source>
</reference>
<dbReference type="Proteomes" id="UP000198815">
    <property type="component" value="Unassembled WGS sequence"/>
</dbReference>
<dbReference type="EMBL" id="FOGZ01000010">
    <property type="protein sequence ID" value="SER77921.1"/>
    <property type="molecule type" value="Genomic_DNA"/>
</dbReference>
<organism evidence="4 5">
    <name type="scientific">Propionibacterium cyclohexanicum</name>
    <dbReference type="NCBI Taxonomy" id="64702"/>
    <lineage>
        <taxon>Bacteria</taxon>
        <taxon>Bacillati</taxon>
        <taxon>Actinomycetota</taxon>
        <taxon>Actinomycetes</taxon>
        <taxon>Propionibacteriales</taxon>
        <taxon>Propionibacteriaceae</taxon>
        <taxon>Propionibacterium</taxon>
    </lineage>
</organism>
<keyword evidence="1" id="KW-0732">Signal</keyword>
<dbReference type="InterPro" id="IPR001638">
    <property type="entry name" value="Solute-binding_3/MltF_N"/>
</dbReference>
<keyword evidence="2" id="KW-0472">Membrane</keyword>
<evidence type="ECO:0000259" key="3">
    <source>
        <dbReference type="SMART" id="SM00062"/>
    </source>
</evidence>
<evidence type="ECO:0000313" key="4">
    <source>
        <dbReference type="EMBL" id="SER77921.1"/>
    </source>
</evidence>
<dbReference type="RefSeq" id="WP_091969128.1">
    <property type="nucleotide sequence ID" value="NZ_FOGZ01000010.1"/>
</dbReference>
<dbReference type="PANTHER" id="PTHR35936:SF17">
    <property type="entry name" value="ARGININE-BINDING EXTRACELLULAR PROTEIN ARTP"/>
    <property type="match status" value="1"/>
</dbReference>
<dbReference type="PANTHER" id="PTHR35936">
    <property type="entry name" value="MEMBRANE-BOUND LYTIC MUREIN TRANSGLYCOSYLASE F"/>
    <property type="match status" value="1"/>
</dbReference>
<dbReference type="SMART" id="SM00062">
    <property type="entry name" value="PBPb"/>
    <property type="match status" value="1"/>
</dbReference>
<feature type="domain" description="Solute-binding protein family 3/N-terminal" evidence="3">
    <location>
        <begin position="60"/>
        <end position="280"/>
    </location>
</feature>
<sequence length="296" mass="30747">MPSTSSTKNKKINQTILELILVIVLALGFGLLGGKIASGNSHSAAIDSTTWISKIKKAGVLRVGMAEDAPTISQAKDGQWQGPYTVVAAALANELGVKVQYVETSWANIVAGIQSDKYDLAAGLDITLPRSLAVGFTNPVTGTNNVLLVKKTANVSTVAEAESNALPIAAPQGSAQESALKLSDKNLLSIDSFANGIQAVISGRAIAAIVTGDTAVQTIQSNDSLRAIVPANPIDVSISAFGVARDIDFTSLQTINAAISDTVYSGQVSASYTQANIPSEIQDGRVVPVVPQQYQK</sequence>
<evidence type="ECO:0000256" key="1">
    <source>
        <dbReference type="ARBA" id="ARBA00022729"/>
    </source>
</evidence>
<feature type="transmembrane region" description="Helical" evidence="2">
    <location>
        <begin position="12"/>
        <end position="32"/>
    </location>
</feature>
<protein>
    <submittedName>
        <fullName evidence="4">Polar amino acid transport system substrate-binding protein</fullName>
    </submittedName>
</protein>
<keyword evidence="2" id="KW-0812">Transmembrane</keyword>
<dbReference type="Gene3D" id="3.40.190.10">
    <property type="entry name" value="Periplasmic binding protein-like II"/>
    <property type="match status" value="2"/>
</dbReference>
<accession>A0A1H9RYT8</accession>
<dbReference type="STRING" id="64702.SAMN05443377_11051"/>
<dbReference type="Pfam" id="PF00497">
    <property type="entry name" value="SBP_bac_3"/>
    <property type="match status" value="1"/>
</dbReference>
<keyword evidence="5" id="KW-1185">Reference proteome</keyword>
<dbReference type="AlphaFoldDB" id="A0A1H9RYT8"/>
<evidence type="ECO:0000313" key="5">
    <source>
        <dbReference type="Proteomes" id="UP000198815"/>
    </source>
</evidence>